<accession>U5W6Z8</accession>
<dbReference type="Gene3D" id="3.30.70.3090">
    <property type="entry name" value="ORF SCO4226, nickel-binding ferredoxin-like monomer"/>
    <property type="match status" value="1"/>
</dbReference>
<dbReference type="Proteomes" id="UP000017746">
    <property type="component" value="Chromosome"/>
</dbReference>
<dbReference type="AlphaFoldDB" id="U5W6Z8"/>
<dbReference type="eggNOG" id="COG2114">
    <property type="taxonomic scope" value="Bacteria"/>
</dbReference>
<evidence type="ECO:0000313" key="1">
    <source>
        <dbReference type="EMBL" id="AGZ44978.1"/>
    </source>
</evidence>
<evidence type="ECO:0008006" key="3">
    <source>
        <dbReference type="Google" id="ProtNLM"/>
    </source>
</evidence>
<protein>
    <recommendedName>
        <fullName evidence="3">SCO4226 family nickel-binding protein</fullName>
    </recommendedName>
</protein>
<dbReference type="HOGENOM" id="CLU_2552077_0_0_11"/>
<dbReference type="STRING" id="1246995.AFR_33600"/>
<dbReference type="InterPro" id="IPR025336">
    <property type="entry name" value="SCO4226-like"/>
</dbReference>
<name>U5W6Z8_9ACTN</name>
<gene>
    <name evidence="1" type="ORF">AFR_33600</name>
</gene>
<organism evidence="1 2">
    <name type="scientific">Actinoplanes friuliensis DSM 7358</name>
    <dbReference type="NCBI Taxonomy" id="1246995"/>
    <lineage>
        <taxon>Bacteria</taxon>
        <taxon>Bacillati</taxon>
        <taxon>Actinomycetota</taxon>
        <taxon>Actinomycetes</taxon>
        <taxon>Micromonosporales</taxon>
        <taxon>Micromonosporaceae</taxon>
        <taxon>Actinoplanes</taxon>
    </lineage>
</organism>
<keyword evidence="2" id="KW-1185">Reference proteome</keyword>
<dbReference type="EMBL" id="CP006272">
    <property type="protein sequence ID" value="AGZ44978.1"/>
    <property type="molecule type" value="Genomic_DNA"/>
</dbReference>
<dbReference type="KEGG" id="afs:AFR_33600"/>
<dbReference type="InterPro" id="IPR042557">
    <property type="entry name" value="SCO4226"/>
</dbReference>
<sequence length="82" mass="9224">MAKFMDVHSGFFGVTHEELDAAHCADLKIEAEEGVHFERAWLDPELGKVFCLSTGPSKEAILRIHERAGHPTTEIYELTEEV</sequence>
<dbReference type="OrthoDB" id="3696535at2"/>
<reference evidence="1 2" key="1">
    <citation type="journal article" date="2014" name="J. Biotechnol.">
        <title>Complete genome sequence of the actinobacterium Actinoplanes friuliensis HAG 010964, producer of the lipopeptide antibiotic friulimycin.</title>
        <authorList>
            <person name="Ruckert C."/>
            <person name="Szczepanowski R."/>
            <person name="Albersmeier A."/>
            <person name="Goesmann A."/>
            <person name="Fischer N."/>
            <person name="Steinkamper A."/>
            <person name="Puhler A."/>
            <person name="Biener R."/>
            <person name="Schwartz D."/>
            <person name="Kalinowski J."/>
        </authorList>
    </citation>
    <scope>NUCLEOTIDE SEQUENCE [LARGE SCALE GENOMIC DNA]</scope>
    <source>
        <strain evidence="1 2">DSM 7358</strain>
    </source>
</reference>
<evidence type="ECO:0000313" key="2">
    <source>
        <dbReference type="Proteomes" id="UP000017746"/>
    </source>
</evidence>
<dbReference type="NCBIfam" id="NF033706">
    <property type="entry name" value="Ni_bind_SCO4226"/>
    <property type="match status" value="1"/>
</dbReference>
<dbReference type="Pfam" id="PF14026">
    <property type="entry name" value="SCO4226-like"/>
    <property type="match status" value="1"/>
</dbReference>
<dbReference type="PATRIC" id="fig|1246995.3.peg.6800"/>
<proteinExistence type="predicted"/>
<dbReference type="RefSeq" id="WP_023561315.1">
    <property type="nucleotide sequence ID" value="NC_022657.1"/>
</dbReference>